<dbReference type="Gene3D" id="2.40.128.640">
    <property type="match status" value="1"/>
</dbReference>
<feature type="signal peptide" evidence="1">
    <location>
        <begin position="1"/>
        <end position="22"/>
    </location>
</feature>
<protein>
    <recommendedName>
        <fullName evidence="4">Copper homeostasis protein, NlpE family</fullName>
    </recommendedName>
</protein>
<evidence type="ECO:0000313" key="3">
    <source>
        <dbReference type="Proteomes" id="UP000502377"/>
    </source>
</evidence>
<dbReference type="AlphaFoldDB" id="A0A6G5QNB7"/>
<feature type="chain" id="PRO_5026245986" description="Copper homeostasis protein, NlpE family" evidence="1">
    <location>
        <begin position="23"/>
        <end position="151"/>
    </location>
</feature>
<sequence>MKNILFLAAAMIFAGCAASKNASDSAVNSQKCGGTEVFETCGAQIDKENLVGVYEAKVLCDGCGKDSKSVFTISADGTFKIDTIYQKKIAQRELQTGIYEIAGNTLRVTNQYREKLNFEISGDTLRQISNQNSFIKENFAQERIYKKLEAN</sequence>
<evidence type="ECO:0000313" key="2">
    <source>
        <dbReference type="EMBL" id="QCD47170.1"/>
    </source>
</evidence>
<organism evidence="2 3">
    <name type="scientific">Campylobacter rectus</name>
    <name type="common">Wolinella recta</name>
    <dbReference type="NCBI Taxonomy" id="203"/>
    <lineage>
        <taxon>Bacteria</taxon>
        <taxon>Pseudomonadati</taxon>
        <taxon>Campylobacterota</taxon>
        <taxon>Epsilonproteobacteria</taxon>
        <taxon>Campylobacterales</taxon>
        <taxon>Campylobacteraceae</taxon>
        <taxon>Campylobacter</taxon>
    </lineage>
</organism>
<dbReference type="RefSeq" id="WP_004318953.1">
    <property type="nucleotide sequence ID" value="NZ_CP012543.1"/>
</dbReference>
<dbReference type="EMBL" id="CP012543">
    <property type="protein sequence ID" value="QCD47170.1"/>
    <property type="molecule type" value="Genomic_DNA"/>
</dbReference>
<dbReference type="Proteomes" id="UP000502377">
    <property type="component" value="Chromosome"/>
</dbReference>
<gene>
    <name evidence="2" type="ORF">CRECT_1534</name>
</gene>
<reference evidence="2 3" key="1">
    <citation type="submission" date="2016-07" db="EMBL/GenBank/DDBJ databases">
        <title>Comparative genomics of the Campylobacter concisus group.</title>
        <authorList>
            <person name="Miller W.G."/>
            <person name="Yee E."/>
            <person name="Chapman M.H."/>
            <person name="Huynh S."/>
            <person name="Bono J.L."/>
            <person name="On S.L.W."/>
            <person name="StLeger J."/>
            <person name="Foster G."/>
            <person name="Parker C.T."/>
        </authorList>
    </citation>
    <scope>NUCLEOTIDE SEQUENCE [LARGE SCALE GENOMIC DNA]</scope>
    <source>
        <strain evidence="2 3">ATCC 33238</strain>
    </source>
</reference>
<keyword evidence="1" id="KW-0732">Signal</keyword>
<accession>A0A6G5QNB7</accession>
<evidence type="ECO:0008006" key="4">
    <source>
        <dbReference type="Google" id="ProtNLM"/>
    </source>
</evidence>
<dbReference type="PROSITE" id="PS51257">
    <property type="entry name" value="PROKAR_LIPOPROTEIN"/>
    <property type="match status" value="1"/>
</dbReference>
<dbReference type="KEGG" id="crx:CRECT_1534"/>
<name>A0A6G5QNB7_CAMRE</name>
<proteinExistence type="predicted"/>
<evidence type="ECO:0000256" key="1">
    <source>
        <dbReference type="SAM" id="SignalP"/>
    </source>
</evidence>